<dbReference type="EC" id="5.1.3.14" evidence="3"/>
<feature type="domain" description="UDP-N-acetylglucosamine 2-epimerase" evidence="6">
    <location>
        <begin position="33"/>
        <end position="365"/>
    </location>
</feature>
<comment type="similarity">
    <text evidence="2 5">Belongs to the UDP-N-acetylglucosamine 2-epimerase family.</text>
</comment>
<sequence>MDRKLKVMTIFGTRPEAIKMAPLVLELEKYPDEIDSIVTVTAQHRQMLDQVLELFEVTPDHDLNIMKDRQTLTGVTTKALEGLDEVMKDVKPDLVLVHGDTTTTFVASLAAFYNQIAVGHVEAGLRTWNKYSPFPEEVNRQITGVIADLHFAPTNKAEANLLQENKKGETIYITGNTAIDALKTTVKDSYSHEVLEKVGSDRMILLTAHRRENLGEPMRNMFRAIKRLITEHNDVQVVYPVHLNPAVREVADEILGNDPRIHLIEPLGVYDFHNFASKAHIILTDSGGVQEEAPSLGVPVLVLRDTTERPEGIEAGTLKLAGTDEETIYQLAYELLNNKERYEEMSKASNPYGDGEASRRIVEAILHYFKKRDEKPVPFEV</sequence>
<dbReference type="EMBL" id="WKKF01000002">
    <property type="protein sequence ID" value="MRX54312.1"/>
    <property type="molecule type" value="Genomic_DNA"/>
</dbReference>
<evidence type="ECO:0000313" key="7">
    <source>
        <dbReference type="EMBL" id="MRX54312.1"/>
    </source>
</evidence>
<keyword evidence="1 5" id="KW-0413">Isomerase</keyword>
<dbReference type="SUPFAM" id="SSF53756">
    <property type="entry name" value="UDP-Glycosyltransferase/glycogen phosphorylase"/>
    <property type="match status" value="1"/>
</dbReference>
<dbReference type="InterPro" id="IPR029767">
    <property type="entry name" value="WecB-like"/>
</dbReference>
<evidence type="ECO:0000256" key="5">
    <source>
        <dbReference type="RuleBase" id="RU003513"/>
    </source>
</evidence>
<dbReference type="Proteomes" id="UP000441585">
    <property type="component" value="Unassembled WGS sequence"/>
</dbReference>
<evidence type="ECO:0000313" key="8">
    <source>
        <dbReference type="Proteomes" id="UP000441585"/>
    </source>
</evidence>
<dbReference type="CDD" id="cd03786">
    <property type="entry name" value="GTB_UDP-GlcNAc_2-Epimerase"/>
    <property type="match status" value="1"/>
</dbReference>
<keyword evidence="8" id="KW-1185">Reference proteome</keyword>
<protein>
    <recommendedName>
        <fullName evidence="3">UDP-N-acetylglucosamine 2-epimerase (non-hydrolyzing)</fullName>
        <ecNumber evidence="3">5.1.3.14</ecNumber>
    </recommendedName>
    <alternativeName>
        <fullName evidence="4">UDP-GlcNAc-2-epimerase</fullName>
    </alternativeName>
</protein>
<dbReference type="PANTHER" id="PTHR43174">
    <property type="entry name" value="UDP-N-ACETYLGLUCOSAMINE 2-EPIMERASE"/>
    <property type="match status" value="1"/>
</dbReference>
<dbReference type="NCBIfam" id="TIGR00236">
    <property type="entry name" value="wecB"/>
    <property type="match status" value="1"/>
</dbReference>
<comment type="caution">
    <text evidence="7">The sequence shown here is derived from an EMBL/GenBank/DDBJ whole genome shotgun (WGS) entry which is preliminary data.</text>
</comment>
<dbReference type="PANTHER" id="PTHR43174:SF2">
    <property type="entry name" value="UDP-N-ACETYLGLUCOSAMINE 2-EPIMERASE"/>
    <property type="match status" value="1"/>
</dbReference>
<dbReference type="RefSeq" id="WP_154318515.1">
    <property type="nucleotide sequence ID" value="NZ_CAJGAA010000002.1"/>
</dbReference>
<organism evidence="7 8">
    <name type="scientific">Metabacillus idriensis</name>
    <dbReference type="NCBI Taxonomy" id="324768"/>
    <lineage>
        <taxon>Bacteria</taxon>
        <taxon>Bacillati</taxon>
        <taxon>Bacillota</taxon>
        <taxon>Bacilli</taxon>
        <taxon>Bacillales</taxon>
        <taxon>Bacillaceae</taxon>
        <taxon>Metabacillus</taxon>
    </lineage>
</organism>
<dbReference type="Gene3D" id="3.40.50.2000">
    <property type="entry name" value="Glycogen Phosphorylase B"/>
    <property type="match status" value="2"/>
</dbReference>
<evidence type="ECO:0000256" key="3">
    <source>
        <dbReference type="ARBA" id="ARBA00038858"/>
    </source>
</evidence>
<dbReference type="FunFam" id="3.40.50.2000:FF:000043">
    <property type="entry name" value="UDP-N-acetylglucosamine 2-epimerase"/>
    <property type="match status" value="1"/>
</dbReference>
<evidence type="ECO:0000256" key="1">
    <source>
        <dbReference type="ARBA" id="ARBA00023235"/>
    </source>
</evidence>
<reference evidence="7 8" key="1">
    <citation type="submission" date="2019-11" db="EMBL/GenBank/DDBJ databases">
        <title>Bacillus idriensis genome.</title>
        <authorList>
            <person name="Konopka E.N."/>
            <person name="Newman J.D."/>
        </authorList>
    </citation>
    <scope>NUCLEOTIDE SEQUENCE [LARGE SCALE GENOMIC DNA]</scope>
    <source>
        <strain evidence="7 8">DSM 19097</strain>
    </source>
</reference>
<name>A0A6I2MAJ1_9BACI</name>
<gene>
    <name evidence="7" type="ORF">GJU41_10035</name>
</gene>
<evidence type="ECO:0000256" key="2">
    <source>
        <dbReference type="ARBA" id="ARBA00038209"/>
    </source>
</evidence>
<dbReference type="GO" id="GO:0008761">
    <property type="term" value="F:UDP-N-acetylglucosamine 2-epimerase activity"/>
    <property type="evidence" value="ECO:0007669"/>
    <property type="project" value="UniProtKB-EC"/>
</dbReference>
<evidence type="ECO:0000256" key="4">
    <source>
        <dbReference type="ARBA" id="ARBA00079400"/>
    </source>
</evidence>
<evidence type="ECO:0000259" key="6">
    <source>
        <dbReference type="Pfam" id="PF02350"/>
    </source>
</evidence>
<dbReference type="InterPro" id="IPR003331">
    <property type="entry name" value="UDP_GlcNAc_Epimerase_2_dom"/>
</dbReference>
<proteinExistence type="inferred from homology"/>
<dbReference type="AlphaFoldDB" id="A0A6I2MAJ1"/>
<dbReference type="Pfam" id="PF02350">
    <property type="entry name" value="Epimerase_2"/>
    <property type="match status" value="1"/>
</dbReference>
<accession>A0A6I2MAJ1</accession>